<dbReference type="Gene3D" id="1.10.510.10">
    <property type="entry name" value="Transferase(Phosphotransferase) domain 1"/>
    <property type="match status" value="1"/>
</dbReference>
<evidence type="ECO:0008006" key="3">
    <source>
        <dbReference type="Google" id="ProtNLM"/>
    </source>
</evidence>
<dbReference type="InterPro" id="IPR011009">
    <property type="entry name" value="Kinase-like_dom_sf"/>
</dbReference>
<reference evidence="1 2" key="1">
    <citation type="submission" date="2023-04" db="EMBL/GenBank/DDBJ databases">
        <title>Genomic of Lysinibacillus capsici TSBLM.</title>
        <authorList>
            <person name="Hu X.S."/>
            <person name="Yu C.H."/>
        </authorList>
    </citation>
    <scope>NUCLEOTIDE SEQUENCE [LARGE SCALE GENOMIC DNA]</scope>
    <source>
        <strain evidence="1 2">TSBLM</strain>
    </source>
</reference>
<evidence type="ECO:0000313" key="1">
    <source>
        <dbReference type="EMBL" id="WGF39623.1"/>
    </source>
</evidence>
<gene>
    <name evidence="1" type="ORF">QBO96_04980</name>
</gene>
<dbReference type="SUPFAM" id="SSF56112">
    <property type="entry name" value="Protein kinase-like (PK-like)"/>
    <property type="match status" value="1"/>
</dbReference>
<dbReference type="EMBL" id="CP122283">
    <property type="protein sequence ID" value="WGF39623.1"/>
    <property type="molecule type" value="Genomic_DNA"/>
</dbReference>
<keyword evidence="2" id="KW-1185">Reference proteome</keyword>
<sequence length="200" mass="23830">MLVTNYFYDLPEETKESIYLYEYNLILSKEVEIIQLHRKRSIVYEMKNKGIILKKFLSEGKGDNDIYALLELNSSPYFPKIYAYKKREFLFVEKVNGKTLSQVLKEGITNNELKEIVLKMIEAKKDMMNVDRYDFDFKFEHIYWDTENSTLKWIDLGACVKNPIGYSEEEKKKRIKYCINQVKQQFAKYGYSLLDNLEGL</sequence>
<evidence type="ECO:0000313" key="2">
    <source>
        <dbReference type="Proteomes" id="UP001244564"/>
    </source>
</evidence>
<dbReference type="Proteomes" id="UP001244564">
    <property type="component" value="Chromosome"/>
</dbReference>
<accession>A0ABY8KJG3</accession>
<organism evidence="1 2">
    <name type="scientific">Lysinibacillus capsici</name>
    <dbReference type="NCBI Taxonomy" id="2115968"/>
    <lineage>
        <taxon>Bacteria</taxon>
        <taxon>Bacillati</taxon>
        <taxon>Bacillota</taxon>
        <taxon>Bacilli</taxon>
        <taxon>Bacillales</taxon>
        <taxon>Bacillaceae</taxon>
        <taxon>Lysinibacillus</taxon>
    </lineage>
</organism>
<protein>
    <recommendedName>
        <fullName evidence="3">Protein kinase domain-containing protein</fullName>
    </recommendedName>
</protein>
<dbReference type="RefSeq" id="WP_259950780.1">
    <property type="nucleotide sequence ID" value="NZ_CANLUV010000001.1"/>
</dbReference>
<name>A0ABY8KJG3_9BACI</name>
<proteinExistence type="predicted"/>